<dbReference type="Proteomes" id="UP001055879">
    <property type="component" value="Linkage Group LG05"/>
</dbReference>
<evidence type="ECO:0000313" key="1">
    <source>
        <dbReference type="EMBL" id="KAI3728376.1"/>
    </source>
</evidence>
<organism evidence="1 2">
    <name type="scientific">Arctium lappa</name>
    <name type="common">Greater burdock</name>
    <name type="synonym">Lappa major</name>
    <dbReference type="NCBI Taxonomy" id="4217"/>
    <lineage>
        <taxon>Eukaryota</taxon>
        <taxon>Viridiplantae</taxon>
        <taxon>Streptophyta</taxon>
        <taxon>Embryophyta</taxon>
        <taxon>Tracheophyta</taxon>
        <taxon>Spermatophyta</taxon>
        <taxon>Magnoliopsida</taxon>
        <taxon>eudicotyledons</taxon>
        <taxon>Gunneridae</taxon>
        <taxon>Pentapetalae</taxon>
        <taxon>asterids</taxon>
        <taxon>campanulids</taxon>
        <taxon>Asterales</taxon>
        <taxon>Asteraceae</taxon>
        <taxon>Carduoideae</taxon>
        <taxon>Cardueae</taxon>
        <taxon>Arctiinae</taxon>
        <taxon>Arctium</taxon>
    </lineage>
</organism>
<gene>
    <name evidence="1" type="ORF">L6452_17010</name>
</gene>
<protein>
    <submittedName>
        <fullName evidence="1">Uncharacterized protein</fullName>
    </submittedName>
</protein>
<evidence type="ECO:0000313" key="2">
    <source>
        <dbReference type="Proteomes" id="UP001055879"/>
    </source>
</evidence>
<sequence length="97" mass="10924">MSSTAPIWKGRLVKVRHRMMISERTMVVEVLARRFRVARNDLMSHRVELGGAVGLLLVCAAHSSRGLCMYQTRPASEDFRQSCSVQYAVKSNNVCVL</sequence>
<keyword evidence="2" id="KW-1185">Reference proteome</keyword>
<proteinExistence type="predicted"/>
<reference evidence="2" key="1">
    <citation type="journal article" date="2022" name="Mol. Ecol. Resour.">
        <title>The genomes of chicory, endive, great burdock and yacon provide insights into Asteraceae palaeo-polyploidization history and plant inulin production.</title>
        <authorList>
            <person name="Fan W."/>
            <person name="Wang S."/>
            <person name="Wang H."/>
            <person name="Wang A."/>
            <person name="Jiang F."/>
            <person name="Liu H."/>
            <person name="Zhao H."/>
            <person name="Xu D."/>
            <person name="Zhang Y."/>
        </authorList>
    </citation>
    <scope>NUCLEOTIDE SEQUENCE [LARGE SCALE GENOMIC DNA]</scope>
    <source>
        <strain evidence="2">cv. Niubang</strain>
    </source>
</reference>
<name>A0ACB9C237_ARCLA</name>
<accession>A0ACB9C237</accession>
<comment type="caution">
    <text evidence="1">The sequence shown here is derived from an EMBL/GenBank/DDBJ whole genome shotgun (WGS) entry which is preliminary data.</text>
</comment>
<reference evidence="1 2" key="2">
    <citation type="journal article" date="2022" name="Mol. Ecol. Resour.">
        <title>The genomes of chicory, endive, great burdock and yacon provide insights into Asteraceae paleo-polyploidization history and plant inulin production.</title>
        <authorList>
            <person name="Fan W."/>
            <person name="Wang S."/>
            <person name="Wang H."/>
            <person name="Wang A."/>
            <person name="Jiang F."/>
            <person name="Liu H."/>
            <person name="Zhao H."/>
            <person name="Xu D."/>
            <person name="Zhang Y."/>
        </authorList>
    </citation>
    <scope>NUCLEOTIDE SEQUENCE [LARGE SCALE GENOMIC DNA]</scope>
    <source>
        <strain evidence="2">cv. Niubang</strain>
    </source>
</reference>
<dbReference type="EMBL" id="CM042051">
    <property type="protein sequence ID" value="KAI3728376.1"/>
    <property type="molecule type" value="Genomic_DNA"/>
</dbReference>